<dbReference type="Proteomes" id="UP000664169">
    <property type="component" value="Unassembled WGS sequence"/>
</dbReference>
<keyword evidence="3" id="KW-1185">Reference proteome</keyword>
<accession>A0A8H3FNF1</accession>
<organism evidence="2 3">
    <name type="scientific">Gomphillus americanus</name>
    <dbReference type="NCBI Taxonomy" id="1940652"/>
    <lineage>
        <taxon>Eukaryota</taxon>
        <taxon>Fungi</taxon>
        <taxon>Dikarya</taxon>
        <taxon>Ascomycota</taxon>
        <taxon>Pezizomycotina</taxon>
        <taxon>Lecanoromycetes</taxon>
        <taxon>OSLEUM clade</taxon>
        <taxon>Ostropomycetidae</taxon>
        <taxon>Ostropales</taxon>
        <taxon>Graphidaceae</taxon>
        <taxon>Gomphilloideae</taxon>
        <taxon>Gomphillus</taxon>
    </lineage>
</organism>
<dbReference type="OrthoDB" id="5403747at2759"/>
<feature type="region of interest" description="Disordered" evidence="1">
    <location>
        <begin position="94"/>
        <end position="159"/>
    </location>
</feature>
<dbReference type="EMBL" id="CAJPDQ010000029">
    <property type="protein sequence ID" value="CAF9928257.1"/>
    <property type="molecule type" value="Genomic_DNA"/>
</dbReference>
<name>A0A8H3FNF1_9LECA</name>
<feature type="compositionally biased region" description="Basic and acidic residues" evidence="1">
    <location>
        <begin position="126"/>
        <end position="159"/>
    </location>
</feature>
<gene>
    <name evidence="2" type="ORF">GOMPHAMPRED_004635</name>
</gene>
<protein>
    <submittedName>
        <fullName evidence="2">Uncharacterized protein</fullName>
    </submittedName>
</protein>
<evidence type="ECO:0000256" key="1">
    <source>
        <dbReference type="SAM" id="MobiDB-lite"/>
    </source>
</evidence>
<evidence type="ECO:0000313" key="2">
    <source>
        <dbReference type="EMBL" id="CAF9928257.1"/>
    </source>
</evidence>
<sequence>MSDGIRTPEAAEGIQTPPTPVSAGGPVPKKTKGKPRAKAAASEKPTGLMAILWGIAVTAEQIDWSKVYVTAGYKSAKSAAESFRVAKKKYLESVEEGTAGKDDDNAATADDDSETPVKAKKRKVTKPVDQEAKPKKARKTKAEEPKVENIKAEGSEDEE</sequence>
<comment type="caution">
    <text evidence="2">The sequence shown here is derived from an EMBL/GenBank/DDBJ whole genome shotgun (WGS) entry which is preliminary data.</text>
</comment>
<dbReference type="AlphaFoldDB" id="A0A8H3FNF1"/>
<feature type="region of interest" description="Disordered" evidence="1">
    <location>
        <begin position="1"/>
        <end position="45"/>
    </location>
</feature>
<reference evidence="2" key="1">
    <citation type="submission" date="2021-03" db="EMBL/GenBank/DDBJ databases">
        <authorList>
            <person name="Tagirdzhanova G."/>
        </authorList>
    </citation>
    <scope>NUCLEOTIDE SEQUENCE</scope>
</reference>
<proteinExistence type="predicted"/>
<evidence type="ECO:0000313" key="3">
    <source>
        <dbReference type="Proteomes" id="UP000664169"/>
    </source>
</evidence>